<dbReference type="Proteomes" id="UP001232536">
    <property type="component" value="Unassembled WGS sequence"/>
</dbReference>
<dbReference type="InterPro" id="IPR051793">
    <property type="entry name" value="NADH:flavin_oxidoreductase"/>
</dbReference>
<evidence type="ECO:0000256" key="1">
    <source>
        <dbReference type="ARBA" id="ARBA00001917"/>
    </source>
</evidence>
<comment type="cofactor">
    <cofactor evidence="1">
        <name>FMN</name>
        <dbReference type="ChEBI" id="CHEBI:58210"/>
    </cofactor>
</comment>
<keyword evidence="7" id="KW-1185">Reference proteome</keyword>
<dbReference type="InterPro" id="IPR036188">
    <property type="entry name" value="FAD/NAD-bd_sf"/>
</dbReference>
<accession>A0ABT9DFB3</accession>
<dbReference type="PRINTS" id="PR00368">
    <property type="entry name" value="FADPNR"/>
</dbReference>
<dbReference type="PRINTS" id="PR00411">
    <property type="entry name" value="PNDRDTASEI"/>
</dbReference>
<dbReference type="Gene3D" id="3.50.50.60">
    <property type="entry name" value="FAD/NAD(P)-binding domain"/>
    <property type="match status" value="2"/>
</dbReference>
<dbReference type="PANTHER" id="PTHR42917">
    <property type="entry name" value="2,4-DIENOYL-COA REDUCTASE"/>
    <property type="match status" value="1"/>
</dbReference>
<dbReference type="InterPro" id="IPR023753">
    <property type="entry name" value="FAD/NAD-binding_dom"/>
</dbReference>
<evidence type="ECO:0000256" key="4">
    <source>
        <dbReference type="ARBA" id="ARBA00023002"/>
    </source>
</evidence>
<evidence type="ECO:0000313" key="7">
    <source>
        <dbReference type="Proteomes" id="UP001232536"/>
    </source>
</evidence>
<keyword evidence="2" id="KW-0285">Flavoprotein</keyword>
<evidence type="ECO:0000259" key="5">
    <source>
        <dbReference type="Pfam" id="PF07992"/>
    </source>
</evidence>
<dbReference type="SUPFAM" id="SSF51905">
    <property type="entry name" value="FAD/NAD(P)-binding domain"/>
    <property type="match status" value="1"/>
</dbReference>
<proteinExistence type="predicted"/>
<keyword evidence="4" id="KW-0560">Oxidoreductase</keyword>
<organism evidence="6 7">
    <name type="scientific">Actinotalea lenta</name>
    <dbReference type="NCBI Taxonomy" id="3064654"/>
    <lineage>
        <taxon>Bacteria</taxon>
        <taxon>Bacillati</taxon>
        <taxon>Actinomycetota</taxon>
        <taxon>Actinomycetes</taxon>
        <taxon>Micrococcales</taxon>
        <taxon>Cellulomonadaceae</taxon>
        <taxon>Actinotalea</taxon>
    </lineage>
</organism>
<feature type="domain" description="FAD/NAD(P)-binding" evidence="5">
    <location>
        <begin position="43"/>
        <end position="203"/>
    </location>
</feature>
<evidence type="ECO:0000256" key="3">
    <source>
        <dbReference type="ARBA" id="ARBA00022643"/>
    </source>
</evidence>
<dbReference type="EMBL" id="JAUQYP010000002">
    <property type="protein sequence ID" value="MDO8108477.1"/>
    <property type="molecule type" value="Genomic_DNA"/>
</dbReference>
<sequence>MDLYEAKPWLGGVLARAAGPGFRPELLDLVAWYRGELAEAGVTVHLERTVRMGSRVLATAGSVVLATGARPVRPDITGLDRPEVLDVLDVHGAALGSRVVMIGGGTSGADAAFELAALGHRVTVVEAGDEIAPGAPATSRAALLAGLAQREVPVLTGTLVHAVDAAGVHAIGPDGRVTLPADSVVLAVGVLPSRELAAGGVLEDPRVHLVGDCSTPGTLGNAIGEGFAAGLAL</sequence>
<evidence type="ECO:0000313" key="6">
    <source>
        <dbReference type="EMBL" id="MDO8108477.1"/>
    </source>
</evidence>
<name>A0ABT9DFB3_9CELL</name>
<evidence type="ECO:0000256" key="2">
    <source>
        <dbReference type="ARBA" id="ARBA00022630"/>
    </source>
</evidence>
<dbReference type="RefSeq" id="WP_304602176.1">
    <property type="nucleotide sequence ID" value="NZ_JAUQYP010000002.1"/>
</dbReference>
<gene>
    <name evidence="6" type="ORF">Q6348_14870</name>
</gene>
<dbReference type="PANTHER" id="PTHR42917:SF2">
    <property type="entry name" value="2,4-DIENOYL-COA REDUCTASE [(2E)-ENOYL-COA-PRODUCING]"/>
    <property type="match status" value="1"/>
</dbReference>
<reference evidence="6 7" key="1">
    <citation type="submission" date="2023-07" db="EMBL/GenBank/DDBJ databases">
        <title>Description of novel actinomycetes strains, isolated from tidal flat sediment.</title>
        <authorList>
            <person name="Lu C."/>
        </authorList>
    </citation>
    <scope>NUCLEOTIDE SEQUENCE [LARGE SCALE GENOMIC DNA]</scope>
    <source>
        <strain evidence="6 7">SYSU T00b441</strain>
    </source>
</reference>
<dbReference type="Pfam" id="PF07992">
    <property type="entry name" value="Pyr_redox_2"/>
    <property type="match status" value="1"/>
</dbReference>
<protein>
    <submittedName>
        <fullName evidence="6">FAD-dependent oxidoreductase</fullName>
    </submittedName>
</protein>
<comment type="caution">
    <text evidence="6">The sequence shown here is derived from an EMBL/GenBank/DDBJ whole genome shotgun (WGS) entry which is preliminary data.</text>
</comment>
<keyword evidence="3" id="KW-0288">FMN</keyword>
<dbReference type="Gene3D" id="3.40.50.720">
    <property type="entry name" value="NAD(P)-binding Rossmann-like Domain"/>
    <property type="match status" value="3"/>
</dbReference>